<dbReference type="InterPro" id="IPR004637">
    <property type="entry name" value="Dat"/>
</dbReference>
<dbReference type="NCBIfam" id="NF006733">
    <property type="entry name" value="PRK09264.1"/>
    <property type="match status" value="1"/>
</dbReference>
<dbReference type="GO" id="GO:0030170">
    <property type="term" value="F:pyridoxal phosphate binding"/>
    <property type="evidence" value="ECO:0007669"/>
    <property type="project" value="InterPro"/>
</dbReference>
<dbReference type="AlphaFoldDB" id="A0A2I2MK24"/>
<evidence type="ECO:0000256" key="1">
    <source>
        <dbReference type="ARBA" id="ARBA00001933"/>
    </source>
</evidence>
<dbReference type="InterPro" id="IPR015424">
    <property type="entry name" value="PyrdxlP-dep_Trfase"/>
</dbReference>
<dbReference type="InterPro" id="IPR005814">
    <property type="entry name" value="Aminotrans_3"/>
</dbReference>
<dbReference type="GO" id="GO:0008483">
    <property type="term" value="F:transaminase activity"/>
    <property type="evidence" value="ECO:0007669"/>
    <property type="project" value="UniProtKB-KW"/>
</dbReference>
<dbReference type="PROSITE" id="PS00600">
    <property type="entry name" value="AA_TRANSFER_CLASS_3"/>
    <property type="match status" value="1"/>
</dbReference>
<keyword evidence="5 6" id="KW-0663">Pyridoxal phosphate</keyword>
<keyword evidence="3" id="KW-0032">Aminotransferase</keyword>
<organism evidence="7">
    <name type="scientific">Xenorhabdus nematophila</name>
    <name type="common">Achromobacter nematophilus</name>
    <dbReference type="NCBI Taxonomy" id="628"/>
    <lineage>
        <taxon>Bacteria</taxon>
        <taxon>Pseudomonadati</taxon>
        <taxon>Pseudomonadota</taxon>
        <taxon>Gammaproteobacteria</taxon>
        <taxon>Enterobacterales</taxon>
        <taxon>Morganellaceae</taxon>
        <taxon>Xenorhabdus</taxon>
    </lineage>
</organism>
<proteinExistence type="inferred from homology"/>
<comment type="cofactor">
    <cofactor evidence="1">
        <name>pyridoxal 5'-phosphate</name>
        <dbReference type="ChEBI" id="CHEBI:597326"/>
    </cofactor>
</comment>
<evidence type="ECO:0000313" key="7">
    <source>
        <dbReference type="EMBL" id="SOV25616.1"/>
    </source>
</evidence>
<dbReference type="InterPro" id="IPR015422">
    <property type="entry name" value="PyrdxlP-dep_Trfase_small"/>
</dbReference>
<name>A0A2I2MK24_XENNE</name>
<dbReference type="PANTHER" id="PTHR43552:SF2">
    <property type="entry name" value="DIAMINOBUTYRATE--2-OXOGLUTARATE TRANSAMINASE"/>
    <property type="match status" value="1"/>
</dbReference>
<dbReference type="Gene3D" id="3.40.640.10">
    <property type="entry name" value="Type I PLP-dependent aspartate aminotransferase-like (Major domain)"/>
    <property type="match status" value="1"/>
</dbReference>
<dbReference type="PANTHER" id="PTHR43552">
    <property type="entry name" value="DIAMINOBUTYRATE--2-OXOGLUTARATE AMINOTRANSFERASE"/>
    <property type="match status" value="1"/>
</dbReference>
<sequence>MGLDLHSEAKGTFISTFVDKILKPRQLEYRLQFTSPTGTSVIESAIKLARKYTKRENIICFTNAFHGMTGVSLSLTGSQHHRQSGLYSQITRLPFDGYIEGEFDYIGYFRKLLTDPSSGIDLPAAVILETVQGEGGLNVASVEWLSALRKLTEEFNILLIVDDIQSGCGRTGTFFSFERANIKPDLICLSKSIGGNGLPMALLLISPDIDVWKPAEDNGTFRGNNLAFVASTAMLNEYWSDSSFQEIIQYKAELIRAFLSHFVEKYHEIVLSVKGIGFMQGIEMINPALTQRIVQYCFENGLIVERCGPNDEVLKLMPALTIDEVTLEKGLNIIEQALISLKSEYGNDSESQTQRVLADNNQE</sequence>
<dbReference type="SUPFAM" id="SSF53383">
    <property type="entry name" value="PLP-dependent transferases"/>
    <property type="match status" value="1"/>
</dbReference>
<dbReference type="EMBL" id="LT966404">
    <property type="protein sequence ID" value="SOV25616.1"/>
    <property type="molecule type" value="Genomic_DNA"/>
</dbReference>
<dbReference type="InterPro" id="IPR049704">
    <property type="entry name" value="Aminotrans_3_PPA_site"/>
</dbReference>
<dbReference type="InterPro" id="IPR015421">
    <property type="entry name" value="PyrdxlP-dep_Trfase_major"/>
</dbReference>
<accession>A0A2I2MK24</accession>
<evidence type="ECO:0000256" key="4">
    <source>
        <dbReference type="ARBA" id="ARBA00022679"/>
    </source>
</evidence>
<dbReference type="Pfam" id="PF00202">
    <property type="entry name" value="Aminotran_3"/>
    <property type="match status" value="1"/>
</dbReference>
<evidence type="ECO:0000256" key="2">
    <source>
        <dbReference type="ARBA" id="ARBA00008954"/>
    </source>
</evidence>
<evidence type="ECO:0000256" key="5">
    <source>
        <dbReference type="ARBA" id="ARBA00022898"/>
    </source>
</evidence>
<dbReference type="Gene3D" id="3.90.1150.10">
    <property type="entry name" value="Aspartate Aminotransferase, domain 1"/>
    <property type="match status" value="1"/>
</dbReference>
<protein>
    <submittedName>
        <fullName evidence="7">Diaminobutyrate--2-oxoglutarate transaminase</fullName>
    </submittedName>
</protein>
<dbReference type="CDD" id="cd00610">
    <property type="entry name" value="OAT_like"/>
    <property type="match status" value="1"/>
</dbReference>
<dbReference type="PIRSF" id="PIRSF000521">
    <property type="entry name" value="Transaminase_4ab_Lys_Orn"/>
    <property type="match status" value="1"/>
</dbReference>
<comment type="similarity">
    <text evidence="2 6">Belongs to the class-III pyridoxal-phosphate-dependent aminotransferase family.</text>
</comment>
<keyword evidence="4" id="KW-0808">Transferase</keyword>
<evidence type="ECO:0000256" key="3">
    <source>
        <dbReference type="ARBA" id="ARBA00022576"/>
    </source>
</evidence>
<reference evidence="7" key="1">
    <citation type="submission" date="2017-11" db="EMBL/GenBank/DDBJ databases">
        <authorList>
            <person name="Han C.G."/>
        </authorList>
    </citation>
    <scope>NUCLEOTIDE SEQUENCE</scope>
    <source>
        <strain evidence="7">K102</strain>
    </source>
</reference>
<evidence type="ECO:0000256" key="6">
    <source>
        <dbReference type="RuleBase" id="RU003560"/>
    </source>
</evidence>
<gene>
    <name evidence="7" type="primary">ectB</name>
</gene>